<proteinExistence type="predicted"/>
<organism evidence="2 3">
    <name type="scientific">Kitasatospora purpeofusca</name>
    <dbReference type="NCBI Taxonomy" id="67352"/>
    <lineage>
        <taxon>Bacteria</taxon>
        <taxon>Bacillati</taxon>
        <taxon>Actinomycetota</taxon>
        <taxon>Actinomycetes</taxon>
        <taxon>Kitasatosporales</taxon>
        <taxon>Streptomycetaceae</taxon>
        <taxon>Kitasatospora</taxon>
    </lineage>
</organism>
<feature type="transmembrane region" description="Helical" evidence="1">
    <location>
        <begin position="207"/>
        <end position="229"/>
    </location>
</feature>
<dbReference type="EMBL" id="CP108110">
    <property type="protein sequence ID" value="WUQ88199.1"/>
    <property type="molecule type" value="Genomic_DNA"/>
</dbReference>
<dbReference type="Proteomes" id="UP001432222">
    <property type="component" value="Chromosome"/>
</dbReference>
<reference evidence="2" key="1">
    <citation type="submission" date="2022-10" db="EMBL/GenBank/DDBJ databases">
        <title>The complete genomes of actinobacterial strains from the NBC collection.</title>
        <authorList>
            <person name="Joergensen T.S."/>
            <person name="Alvarez Arevalo M."/>
            <person name="Sterndorff E.B."/>
            <person name="Faurdal D."/>
            <person name="Vuksanovic O."/>
            <person name="Mourched A.-S."/>
            <person name="Charusanti P."/>
            <person name="Shaw S."/>
            <person name="Blin K."/>
            <person name="Weber T."/>
        </authorList>
    </citation>
    <scope>NUCLEOTIDE SEQUENCE</scope>
    <source>
        <strain evidence="2">NBC_00222</strain>
    </source>
</reference>
<accession>A0ABZ1UDM1</accession>
<keyword evidence="1" id="KW-0472">Membrane</keyword>
<keyword evidence="3" id="KW-1185">Reference proteome</keyword>
<keyword evidence="1" id="KW-1133">Transmembrane helix</keyword>
<feature type="transmembrane region" description="Helical" evidence="1">
    <location>
        <begin position="12"/>
        <end position="31"/>
    </location>
</feature>
<evidence type="ECO:0000313" key="2">
    <source>
        <dbReference type="EMBL" id="WUQ88199.1"/>
    </source>
</evidence>
<dbReference type="InterPro" id="IPR009781">
    <property type="entry name" value="DUF1345"/>
</dbReference>
<dbReference type="RefSeq" id="WP_328958750.1">
    <property type="nucleotide sequence ID" value="NZ_CP108110.1"/>
</dbReference>
<evidence type="ECO:0000313" key="3">
    <source>
        <dbReference type="Proteomes" id="UP001432222"/>
    </source>
</evidence>
<feature type="transmembrane region" description="Helical" evidence="1">
    <location>
        <begin position="124"/>
        <end position="149"/>
    </location>
</feature>
<dbReference type="Pfam" id="PF07077">
    <property type="entry name" value="DUF1345"/>
    <property type="match status" value="1"/>
</dbReference>
<feature type="transmembrane region" description="Helical" evidence="1">
    <location>
        <begin position="43"/>
        <end position="66"/>
    </location>
</feature>
<evidence type="ECO:0000256" key="1">
    <source>
        <dbReference type="SAM" id="Phobius"/>
    </source>
</evidence>
<protein>
    <submittedName>
        <fullName evidence="2">DUF1345 domain-containing protein</fullName>
    </submittedName>
</protein>
<gene>
    <name evidence="2" type="ORF">OHA16_37555</name>
</gene>
<feature type="transmembrane region" description="Helical" evidence="1">
    <location>
        <begin position="87"/>
        <end position="112"/>
    </location>
</feature>
<sequence length="232" mass="24219">MHSWLSERRRSAVSLLVAAVAAAVLVLLLALHEGPAPLSGVDVAVLVLFAYLSAYLTATSVAFAGASPERIRDWARRSERGTVVQRYLLGSAPGPGVSLFVAAAALVVSVVWRPGHLGSALAVGVRVAIALALVVEAWVCVLVSFAVAFHADNLVEDERALEFPSSGTGTGSGSAVWADYMYFAVSVMTTFGTTDVNVTSREMRRTVAANAVIAFVFNTVTVASLVSALDPG</sequence>
<name>A0ABZ1UDM1_9ACTN</name>
<keyword evidence="1" id="KW-0812">Transmembrane</keyword>